<dbReference type="OrthoDB" id="9796019at2"/>
<keyword evidence="7" id="KW-1185">Reference proteome</keyword>
<evidence type="ECO:0000259" key="5">
    <source>
        <dbReference type="PROSITE" id="PS50977"/>
    </source>
</evidence>
<dbReference type="EMBL" id="FMZZ01000011">
    <property type="protein sequence ID" value="SDD43737.1"/>
    <property type="molecule type" value="Genomic_DNA"/>
</dbReference>
<dbReference type="SUPFAM" id="SSF48498">
    <property type="entry name" value="Tetracyclin repressor-like, C-terminal domain"/>
    <property type="match status" value="1"/>
</dbReference>
<protein>
    <submittedName>
        <fullName evidence="6">DNA-binding transcriptional regulator, AcrR family</fullName>
    </submittedName>
</protein>
<dbReference type="InterPro" id="IPR011075">
    <property type="entry name" value="TetR_C"/>
</dbReference>
<dbReference type="PANTHER" id="PTHR30055:SF148">
    <property type="entry name" value="TETR-FAMILY TRANSCRIPTIONAL REGULATOR"/>
    <property type="match status" value="1"/>
</dbReference>
<dbReference type="Gene3D" id="1.10.357.10">
    <property type="entry name" value="Tetracycline Repressor, domain 2"/>
    <property type="match status" value="1"/>
</dbReference>
<evidence type="ECO:0000256" key="1">
    <source>
        <dbReference type="ARBA" id="ARBA00023015"/>
    </source>
</evidence>
<feature type="DNA-binding region" description="H-T-H motif" evidence="4">
    <location>
        <begin position="37"/>
        <end position="56"/>
    </location>
</feature>
<dbReference type="PANTHER" id="PTHR30055">
    <property type="entry name" value="HTH-TYPE TRANSCRIPTIONAL REGULATOR RUTR"/>
    <property type="match status" value="1"/>
</dbReference>
<dbReference type="InterPro" id="IPR050109">
    <property type="entry name" value="HTH-type_TetR-like_transc_reg"/>
</dbReference>
<dbReference type="Pfam" id="PF16859">
    <property type="entry name" value="TetR_C_11"/>
    <property type="match status" value="1"/>
</dbReference>
<dbReference type="GO" id="GO:0000976">
    <property type="term" value="F:transcription cis-regulatory region binding"/>
    <property type="evidence" value="ECO:0007669"/>
    <property type="project" value="TreeGrafter"/>
</dbReference>
<dbReference type="Pfam" id="PF00440">
    <property type="entry name" value="TetR_N"/>
    <property type="match status" value="1"/>
</dbReference>
<dbReference type="STRING" id="1271860.SAMN05216174_11152"/>
<dbReference type="SUPFAM" id="SSF46689">
    <property type="entry name" value="Homeodomain-like"/>
    <property type="match status" value="1"/>
</dbReference>
<accession>A0A1G6UT34</accession>
<feature type="domain" description="HTH tetR-type" evidence="5">
    <location>
        <begin position="14"/>
        <end position="74"/>
    </location>
</feature>
<dbReference type="PROSITE" id="PS50977">
    <property type="entry name" value="HTH_TETR_2"/>
    <property type="match status" value="1"/>
</dbReference>
<dbReference type="Proteomes" id="UP000199501">
    <property type="component" value="Unassembled WGS sequence"/>
</dbReference>
<name>A0A1G6UT34_9PSEU</name>
<dbReference type="GO" id="GO:0003700">
    <property type="term" value="F:DNA-binding transcription factor activity"/>
    <property type="evidence" value="ECO:0007669"/>
    <property type="project" value="TreeGrafter"/>
</dbReference>
<sequence>MREQEQRPGRPRSERAHRAILQAARALLTDEGLPGLSVDAIAAHAGVSKNTIYRRWPNKAAVLMDAFTEATSAKLEPPREGTALMRFRGQVHRVAQLMSEPAARRPFVALVAASQHDPELATALRERFVATRRAVAMGIIKEVQQEHPTASPMDPDVLIDLVYGALYYRLLITGQDLDAASVDKLLDAVLGPNPENT</sequence>
<keyword evidence="1" id="KW-0805">Transcription regulation</keyword>
<dbReference type="AlphaFoldDB" id="A0A1G6UT34"/>
<proteinExistence type="predicted"/>
<dbReference type="PRINTS" id="PR00455">
    <property type="entry name" value="HTHTETR"/>
</dbReference>
<reference evidence="7" key="1">
    <citation type="submission" date="2016-10" db="EMBL/GenBank/DDBJ databases">
        <authorList>
            <person name="Varghese N."/>
            <person name="Submissions S."/>
        </authorList>
    </citation>
    <scope>NUCLEOTIDE SEQUENCE [LARGE SCALE GENOMIC DNA]</scope>
    <source>
        <strain evidence="7">IBRC-M 10403</strain>
    </source>
</reference>
<keyword evidence="3" id="KW-0804">Transcription</keyword>
<dbReference type="InterPro" id="IPR036271">
    <property type="entry name" value="Tet_transcr_reg_TetR-rel_C_sf"/>
</dbReference>
<evidence type="ECO:0000256" key="3">
    <source>
        <dbReference type="ARBA" id="ARBA00023163"/>
    </source>
</evidence>
<gene>
    <name evidence="6" type="ORF">SAMN05216174_11152</name>
</gene>
<evidence type="ECO:0000313" key="7">
    <source>
        <dbReference type="Proteomes" id="UP000199501"/>
    </source>
</evidence>
<keyword evidence="2 4" id="KW-0238">DNA-binding</keyword>
<dbReference type="Gene3D" id="1.10.10.60">
    <property type="entry name" value="Homeodomain-like"/>
    <property type="match status" value="1"/>
</dbReference>
<dbReference type="RefSeq" id="WP_091453845.1">
    <property type="nucleotide sequence ID" value="NZ_FMZZ01000011.1"/>
</dbReference>
<evidence type="ECO:0000256" key="4">
    <source>
        <dbReference type="PROSITE-ProRule" id="PRU00335"/>
    </source>
</evidence>
<dbReference type="InterPro" id="IPR001647">
    <property type="entry name" value="HTH_TetR"/>
</dbReference>
<evidence type="ECO:0000256" key="2">
    <source>
        <dbReference type="ARBA" id="ARBA00023125"/>
    </source>
</evidence>
<organism evidence="6 7">
    <name type="scientific">Actinokineospora iranica</name>
    <dbReference type="NCBI Taxonomy" id="1271860"/>
    <lineage>
        <taxon>Bacteria</taxon>
        <taxon>Bacillati</taxon>
        <taxon>Actinomycetota</taxon>
        <taxon>Actinomycetes</taxon>
        <taxon>Pseudonocardiales</taxon>
        <taxon>Pseudonocardiaceae</taxon>
        <taxon>Actinokineospora</taxon>
    </lineage>
</organism>
<dbReference type="InterPro" id="IPR009057">
    <property type="entry name" value="Homeodomain-like_sf"/>
</dbReference>
<evidence type="ECO:0000313" key="6">
    <source>
        <dbReference type="EMBL" id="SDD43737.1"/>
    </source>
</evidence>